<sequence>MLRPHGHTLNSYHEYCNHPTVFTLKVNHGVVTMVKELSYVNQDVETTLNSYHEYCNHPTVFTLKVNHGEYFDSNLDNGIKPLSFDYDVMDMAKYVNTNTETSQSIHKDIASGSNVSKTNCTRKDKASGPNASKKPIVIEENDRSHSNVASDDSKENDLDVDQKDRIDDVEVDMADFRKYTDENVEWVGCNEEEVEIPQTICR</sequence>
<evidence type="ECO:0000313" key="2">
    <source>
        <dbReference type="EMBL" id="GEU82871.1"/>
    </source>
</evidence>
<dbReference type="EMBL" id="BKCJ010008567">
    <property type="protein sequence ID" value="GEU82871.1"/>
    <property type="molecule type" value="Genomic_DNA"/>
</dbReference>
<organism evidence="2">
    <name type="scientific">Tanacetum cinerariifolium</name>
    <name type="common">Dalmatian daisy</name>
    <name type="synonym">Chrysanthemum cinerariifolium</name>
    <dbReference type="NCBI Taxonomy" id="118510"/>
    <lineage>
        <taxon>Eukaryota</taxon>
        <taxon>Viridiplantae</taxon>
        <taxon>Streptophyta</taxon>
        <taxon>Embryophyta</taxon>
        <taxon>Tracheophyta</taxon>
        <taxon>Spermatophyta</taxon>
        <taxon>Magnoliopsida</taxon>
        <taxon>eudicotyledons</taxon>
        <taxon>Gunneridae</taxon>
        <taxon>Pentapetalae</taxon>
        <taxon>asterids</taxon>
        <taxon>campanulids</taxon>
        <taxon>Asterales</taxon>
        <taxon>Asteraceae</taxon>
        <taxon>Asteroideae</taxon>
        <taxon>Anthemideae</taxon>
        <taxon>Anthemidinae</taxon>
        <taxon>Tanacetum</taxon>
    </lineage>
</organism>
<proteinExistence type="predicted"/>
<comment type="caution">
    <text evidence="2">The sequence shown here is derived from an EMBL/GenBank/DDBJ whole genome shotgun (WGS) entry which is preliminary data.</text>
</comment>
<feature type="compositionally biased region" description="Basic and acidic residues" evidence="1">
    <location>
        <begin position="136"/>
        <end position="166"/>
    </location>
</feature>
<evidence type="ECO:0000256" key="1">
    <source>
        <dbReference type="SAM" id="MobiDB-lite"/>
    </source>
</evidence>
<feature type="region of interest" description="Disordered" evidence="1">
    <location>
        <begin position="100"/>
        <end position="166"/>
    </location>
</feature>
<reference evidence="2" key="1">
    <citation type="journal article" date="2019" name="Sci. Rep.">
        <title>Draft genome of Tanacetum cinerariifolium, the natural source of mosquito coil.</title>
        <authorList>
            <person name="Yamashiro T."/>
            <person name="Shiraishi A."/>
            <person name="Satake H."/>
            <person name="Nakayama K."/>
        </authorList>
    </citation>
    <scope>NUCLEOTIDE SEQUENCE</scope>
</reference>
<dbReference type="AlphaFoldDB" id="A0A6L2N9M5"/>
<gene>
    <name evidence="2" type="ORF">Tci_054849</name>
</gene>
<protein>
    <submittedName>
        <fullName evidence="2">Uncharacterized protein</fullName>
    </submittedName>
</protein>
<name>A0A6L2N9M5_TANCI</name>
<accession>A0A6L2N9M5</accession>